<dbReference type="Gene3D" id="3.30.70.1990">
    <property type="match status" value="1"/>
</dbReference>
<dbReference type="OrthoDB" id="68575at2759"/>
<dbReference type="EMBL" id="CP055899">
    <property type="protein sequence ID" value="QKX57242.1"/>
    <property type="molecule type" value="Genomic_DNA"/>
</dbReference>
<dbReference type="Proteomes" id="UP000509510">
    <property type="component" value="Chromosome II"/>
</dbReference>
<reference evidence="3" key="1">
    <citation type="submission" date="2020-06" db="EMBL/GenBank/DDBJ databases">
        <title>A chromosome-scale genome assembly of Talaromyces rugulosus W13939.</title>
        <authorList>
            <person name="Wang B."/>
            <person name="Guo L."/>
            <person name="Ye K."/>
            <person name="Wang L."/>
        </authorList>
    </citation>
    <scope>NUCLEOTIDE SEQUENCE [LARGE SCALE GENOMIC DNA]</scope>
    <source>
        <strain evidence="3">W13939</strain>
    </source>
</reference>
<accession>A0A7H8QTD2</accession>
<dbReference type="Pfam" id="PF13450">
    <property type="entry name" value="NAD_binding_8"/>
    <property type="match status" value="1"/>
</dbReference>
<feature type="chain" id="PRO_5028924966" description="Amine oxidase domain-containing protein" evidence="1">
    <location>
        <begin position="16"/>
        <end position="479"/>
    </location>
</feature>
<dbReference type="Gene3D" id="1.10.405.20">
    <property type="match status" value="1"/>
</dbReference>
<dbReference type="InterPro" id="IPR050703">
    <property type="entry name" value="Flavin_MAO"/>
</dbReference>
<dbReference type="GO" id="GO:0016491">
    <property type="term" value="F:oxidoreductase activity"/>
    <property type="evidence" value="ECO:0007669"/>
    <property type="project" value="UniProtKB-ARBA"/>
</dbReference>
<sequence>MVMLFLTVRIPCLAALVTAGVATPAQPPKTLVKDVAIIGGGASGAYAAVRLRDDYGKSIALVEMQGRLGGMVNTYIDPKTGTPYDFGVETFLDIGNASAFFERFGVERAAVTQANTTTQYIDFNSGHPVNLSLPSSNAQIAAMEKFLEVVKPWTNYLQPGYWNFPVPEDIPEDFLIPYGEFITKYGLEDAIPIIYESTGLGLGNMTQETTMFVLQAFGTYMAEAIVGEVDSYHPATGGNQALYNAIEQGLGDDVLYNSTVLHSSRTDSGVLLTVQNHISGSKTVIHARQLLIAIEPTTTNTAPLDLDTNEKKVLSTFTYTREYSGIVNNSAFVAPISYANMAAGAAPDNYLILPDSSFTNTISYMGGNNLFHVIIVGNNSLDERGAKALLQENFETLLKAGRLGESYEGQQINWVDFSVHGPMHARVSPEDVQSGFFQQLYALQGQRSTWWTGGAFACNFQTTLWEFDETLIPNIIANL</sequence>
<organism evidence="2 3">
    <name type="scientific">Talaromyces rugulosus</name>
    <name type="common">Penicillium rugulosum</name>
    <dbReference type="NCBI Taxonomy" id="121627"/>
    <lineage>
        <taxon>Eukaryota</taxon>
        <taxon>Fungi</taxon>
        <taxon>Dikarya</taxon>
        <taxon>Ascomycota</taxon>
        <taxon>Pezizomycotina</taxon>
        <taxon>Eurotiomycetes</taxon>
        <taxon>Eurotiomycetidae</taxon>
        <taxon>Eurotiales</taxon>
        <taxon>Trichocomaceae</taxon>
        <taxon>Talaromyces</taxon>
        <taxon>Talaromyces sect. Islandici</taxon>
    </lineage>
</organism>
<protein>
    <recommendedName>
        <fullName evidence="4">Amine oxidase domain-containing protein</fullName>
    </recommendedName>
</protein>
<gene>
    <name evidence="2" type="ORF">TRUGW13939_04350</name>
</gene>
<evidence type="ECO:0000313" key="2">
    <source>
        <dbReference type="EMBL" id="QKX57242.1"/>
    </source>
</evidence>
<dbReference type="PANTHER" id="PTHR43563:SF1">
    <property type="entry name" value="AMINE OXIDASE [FLAVIN-CONTAINING] B"/>
    <property type="match status" value="1"/>
</dbReference>
<keyword evidence="1" id="KW-0732">Signal</keyword>
<feature type="signal peptide" evidence="1">
    <location>
        <begin position="1"/>
        <end position="15"/>
    </location>
</feature>
<dbReference type="RefSeq" id="XP_035343420.1">
    <property type="nucleotide sequence ID" value="XM_035487527.1"/>
</dbReference>
<dbReference type="Gene3D" id="3.50.50.60">
    <property type="entry name" value="FAD/NAD(P)-binding domain"/>
    <property type="match status" value="1"/>
</dbReference>
<name>A0A7H8QTD2_TALRU</name>
<evidence type="ECO:0000313" key="3">
    <source>
        <dbReference type="Proteomes" id="UP000509510"/>
    </source>
</evidence>
<dbReference type="InterPro" id="IPR036188">
    <property type="entry name" value="FAD/NAD-bd_sf"/>
</dbReference>
<proteinExistence type="predicted"/>
<keyword evidence="3" id="KW-1185">Reference proteome</keyword>
<dbReference type="AlphaFoldDB" id="A0A7H8QTD2"/>
<dbReference type="KEGG" id="trg:TRUGW13939_04350"/>
<evidence type="ECO:0008006" key="4">
    <source>
        <dbReference type="Google" id="ProtNLM"/>
    </source>
</evidence>
<evidence type="ECO:0000256" key="1">
    <source>
        <dbReference type="SAM" id="SignalP"/>
    </source>
</evidence>
<dbReference type="SUPFAM" id="SSF51905">
    <property type="entry name" value="FAD/NAD(P)-binding domain"/>
    <property type="match status" value="1"/>
</dbReference>
<dbReference type="GeneID" id="55991852"/>
<dbReference type="PANTHER" id="PTHR43563">
    <property type="entry name" value="AMINE OXIDASE"/>
    <property type="match status" value="1"/>
</dbReference>